<dbReference type="Proteomes" id="UP001183535">
    <property type="component" value="Unassembled WGS sequence"/>
</dbReference>
<evidence type="ECO:0000313" key="1">
    <source>
        <dbReference type="EMBL" id="MDT0433208.1"/>
    </source>
</evidence>
<dbReference type="AlphaFoldDB" id="A0ABD5EEX7"/>
<protein>
    <submittedName>
        <fullName evidence="1">Uncharacterized protein</fullName>
    </submittedName>
</protein>
<sequence length="40" mass="4830">MVIARLDELAAWQPVDEAEWCDSDSWIWQDTIRELRRRVA</sequence>
<reference evidence="2" key="1">
    <citation type="submission" date="2023-07" db="EMBL/GenBank/DDBJ databases">
        <title>30 novel species of actinomycetes from the DSMZ collection.</title>
        <authorList>
            <person name="Nouioui I."/>
        </authorList>
    </citation>
    <scope>NUCLEOTIDE SEQUENCE [LARGE SCALE GENOMIC DNA]</scope>
    <source>
        <strain evidence="2">DSM 41981</strain>
    </source>
</reference>
<proteinExistence type="predicted"/>
<organism evidence="1 2">
    <name type="scientific">Streptomyces doudnae</name>
    <dbReference type="NCBI Taxonomy" id="3075536"/>
    <lineage>
        <taxon>Bacteria</taxon>
        <taxon>Bacillati</taxon>
        <taxon>Actinomycetota</taxon>
        <taxon>Actinomycetes</taxon>
        <taxon>Kitasatosporales</taxon>
        <taxon>Streptomycetaceae</taxon>
        <taxon>Streptomyces</taxon>
    </lineage>
</organism>
<accession>A0ABD5EEX7</accession>
<keyword evidence="2" id="KW-1185">Reference proteome</keyword>
<comment type="caution">
    <text evidence="1">The sequence shown here is derived from an EMBL/GenBank/DDBJ whole genome shotgun (WGS) entry which is preliminary data.</text>
</comment>
<gene>
    <name evidence="1" type="ORF">RM877_00750</name>
</gene>
<dbReference type="EMBL" id="JAVRES010000001">
    <property type="protein sequence ID" value="MDT0433208.1"/>
    <property type="molecule type" value="Genomic_DNA"/>
</dbReference>
<name>A0ABD5EEX7_9ACTN</name>
<dbReference type="RefSeq" id="WP_311638425.1">
    <property type="nucleotide sequence ID" value="NZ_JAVRES010000001.1"/>
</dbReference>
<evidence type="ECO:0000313" key="2">
    <source>
        <dbReference type="Proteomes" id="UP001183535"/>
    </source>
</evidence>